<keyword evidence="3" id="KW-1185">Reference proteome</keyword>
<dbReference type="GO" id="GO:0033194">
    <property type="term" value="P:response to hydroperoxide"/>
    <property type="evidence" value="ECO:0007669"/>
    <property type="project" value="TreeGrafter"/>
</dbReference>
<dbReference type="InterPro" id="IPR005583">
    <property type="entry name" value="YaaA"/>
</dbReference>
<evidence type="ECO:0000313" key="3">
    <source>
        <dbReference type="Proteomes" id="UP000274350"/>
    </source>
</evidence>
<dbReference type="EMBL" id="CP051152">
    <property type="protein sequence ID" value="QJQ05228.1"/>
    <property type="molecule type" value="Genomic_DNA"/>
</dbReference>
<gene>
    <name evidence="2" type="primary">yaaA</name>
    <name evidence="2" type="ORF">EJG51_004485</name>
</gene>
<evidence type="ECO:0000313" key="2">
    <source>
        <dbReference type="EMBL" id="QJQ05228.1"/>
    </source>
</evidence>
<accession>A0A6M4A2Q2</accession>
<dbReference type="Proteomes" id="UP000274350">
    <property type="component" value="Chromosome"/>
</dbReference>
<dbReference type="Pfam" id="PF03883">
    <property type="entry name" value="H2O2_YaaD"/>
    <property type="match status" value="1"/>
</dbReference>
<dbReference type="NCBIfam" id="NF002542">
    <property type="entry name" value="PRK02101.1-3"/>
    <property type="match status" value="1"/>
</dbReference>
<dbReference type="GO" id="GO:0005829">
    <property type="term" value="C:cytosol"/>
    <property type="evidence" value="ECO:0007669"/>
    <property type="project" value="TreeGrafter"/>
</dbReference>
<dbReference type="KEGG" id="upi:EJG51_004485"/>
<sequence>MLIVLSPAKSLDFETPAVTEISTQPLFNDDAAELVEVAKMLSSVQLSELMDISPGLAKLNVDRFSSWERNPGQSKTKQAILAFNGDVYDGVAADGLNAQQLNYLQQHLRILSGLYGLLRPLDQMQAYRLEMGSRLQNIRGKNLYAFWGNKITNILNEKLTNRQCKSLVNLASEEYFKVVSPKLLVVPVITPIFQDFKNGKYKIISFYAKRARGLMVRYCAEHNVTEAENLKSFNLDGYAFCEEESDSKKWVFRRKQDD</sequence>
<dbReference type="AlphaFoldDB" id="A0A6M4A2Q2"/>
<reference evidence="2 3" key="1">
    <citation type="journal article" date="2019" name="Int. J. Syst. Evol. Microbiol.">
        <title>Undibacterium piscinae sp. nov., isolated from Korean shiner intestine.</title>
        <authorList>
            <person name="Lee S.Y."/>
            <person name="Kang W."/>
            <person name="Kim P.S."/>
            <person name="Kim H.S."/>
            <person name="Sung H."/>
            <person name="Shin N.R."/>
            <person name="Whon T.W."/>
            <person name="Yun J.H."/>
            <person name="Lee J.Y."/>
            <person name="Lee J.Y."/>
            <person name="Jung M.J."/>
            <person name="Jeong Y.S."/>
            <person name="Tak E.J."/>
            <person name="Han J.E."/>
            <person name="Hyun D.W."/>
            <person name="Kang M.S."/>
            <person name="Lee K.E."/>
            <person name="Lee B.H."/>
            <person name="Bae J.W."/>
        </authorList>
    </citation>
    <scope>NUCLEOTIDE SEQUENCE [LARGE SCALE GENOMIC DNA]</scope>
    <source>
        <strain evidence="2 3">S11R28</strain>
    </source>
</reference>
<proteinExistence type="inferred from homology"/>
<name>A0A6M4A2Q2_9BURK</name>
<dbReference type="PANTHER" id="PTHR30283:SF4">
    <property type="entry name" value="PEROXIDE STRESS RESISTANCE PROTEIN YAAA"/>
    <property type="match status" value="1"/>
</dbReference>
<organism evidence="2 3">
    <name type="scientific">Undibacterium piscinae</name>
    <dbReference type="NCBI Taxonomy" id="2495591"/>
    <lineage>
        <taxon>Bacteria</taxon>
        <taxon>Pseudomonadati</taxon>
        <taxon>Pseudomonadota</taxon>
        <taxon>Betaproteobacteria</taxon>
        <taxon>Burkholderiales</taxon>
        <taxon>Oxalobacteraceae</taxon>
        <taxon>Undibacterium</taxon>
    </lineage>
</organism>
<dbReference type="OrthoDB" id="9777133at2"/>
<dbReference type="PANTHER" id="PTHR30283">
    <property type="entry name" value="PEROXIDE STRESS RESPONSE PROTEIN YAAA"/>
    <property type="match status" value="1"/>
</dbReference>
<evidence type="ECO:0000256" key="1">
    <source>
        <dbReference type="HAMAP-Rule" id="MF_00652"/>
    </source>
</evidence>
<comment type="similarity">
    <text evidence="1">Belongs to the UPF0246 family.</text>
</comment>
<dbReference type="HAMAP" id="MF_00652">
    <property type="entry name" value="UPF0246"/>
    <property type="match status" value="1"/>
</dbReference>
<protein>
    <recommendedName>
        <fullName evidence="1">UPF0246 protein EJG51_004485</fullName>
    </recommendedName>
</protein>